<evidence type="ECO:0000256" key="1">
    <source>
        <dbReference type="SAM" id="MobiDB-lite"/>
    </source>
</evidence>
<dbReference type="AlphaFoldDB" id="A0A150SN76"/>
<comment type="caution">
    <text evidence="3">The sequence shown here is derived from an EMBL/GenBank/DDBJ whole genome shotgun (WGS) entry which is preliminary data.</text>
</comment>
<sequence length="267" mass="30036">MSAVEPEMTARPPAAPHRRLGAHVYRRPPEPVVFPEAEEVPETNRHLELRTALYLILKRELAHAATLGSDQFVYWDPTTPRKRLAPDAFVRLGAPHRTFRTWKTWLHGAPDLGVEIVSESDEGEPAWEEKLERYRAAGIREVVRFDPDDGARPIRVWDALDGDLVERSPDDPDLCACETLGLWWTVVEDPSVGPMLRLARDREGRELLPTPDEAAAKEREAAAKEREAAAKAREAEAEAREANRKLQAELDALRAELAQATGKQTPR</sequence>
<evidence type="ECO:0000313" key="3">
    <source>
        <dbReference type="EMBL" id="KYF93891.1"/>
    </source>
</evidence>
<feature type="compositionally biased region" description="Basic and acidic residues" evidence="1">
    <location>
        <begin position="214"/>
        <end position="243"/>
    </location>
</feature>
<feature type="region of interest" description="Disordered" evidence="1">
    <location>
        <begin position="203"/>
        <end position="243"/>
    </location>
</feature>
<name>A0A150SN76_SORCE</name>
<dbReference type="PANTHER" id="PTHR33352:SF3">
    <property type="entry name" value="SLR1612 PROTEIN"/>
    <property type="match status" value="1"/>
</dbReference>
<reference evidence="3 4" key="1">
    <citation type="submission" date="2014-02" db="EMBL/GenBank/DDBJ databases">
        <title>The small core and large imbalanced accessory genome model reveals a collaborative survival strategy of Sorangium cellulosum strains in nature.</title>
        <authorList>
            <person name="Han K."/>
            <person name="Peng R."/>
            <person name="Blom J."/>
            <person name="Li Y.-Z."/>
        </authorList>
    </citation>
    <scope>NUCLEOTIDE SEQUENCE [LARGE SCALE GENOMIC DNA]</scope>
    <source>
        <strain evidence="3 4">So0149</strain>
    </source>
</reference>
<dbReference type="Gene3D" id="3.90.1570.10">
    <property type="entry name" value="tt1808, chain A"/>
    <property type="match status" value="1"/>
</dbReference>
<dbReference type="Pfam" id="PF05685">
    <property type="entry name" value="Uma2"/>
    <property type="match status" value="1"/>
</dbReference>
<gene>
    <name evidence="3" type="ORF">BE18_15060</name>
</gene>
<dbReference type="EMBL" id="JEMC01001792">
    <property type="protein sequence ID" value="KYF93891.1"/>
    <property type="molecule type" value="Genomic_DNA"/>
</dbReference>
<proteinExistence type="predicted"/>
<evidence type="ECO:0000259" key="2">
    <source>
        <dbReference type="Pfam" id="PF05685"/>
    </source>
</evidence>
<dbReference type="CDD" id="cd06260">
    <property type="entry name" value="DUF820-like"/>
    <property type="match status" value="1"/>
</dbReference>
<organism evidence="3 4">
    <name type="scientific">Sorangium cellulosum</name>
    <name type="common">Polyangium cellulosum</name>
    <dbReference type="NCBI Taxonomy" id="56"/>
    <lineage>
        <taxon>Bacteria</taxon>
        <taxon>Pseudomonadati</taxon>
        <taxon>Myxococcota</taxon>
        <taxon>Polyangia</taxon>
        <taxon>Polyangiales</taxon>
        <taxon>Polyangiaceae</taxon>
        <taxon>Sorangium</taxon>
    </lineage>
</organism>
<dbReference type="InterPro" id="IPR011335">
    <property type="entry name" value="Restrct_endonuc-II-like"/>
</dbReference>
<protein>
    <recommendedName>
        <fullName evidence="2">Putative restriction endonuclease domain-containing protein</fullName>
    </recommendedName>
</protein>
<dbReference type="PANTHER" id="PTHR33352">
    <property type="entry name" value="SLR1095 PROTEIN"/>
    <property type="match status" value="1"/>
</dbReference>
<accession>A0A150SN76</accession>
<dbReference type="SUPFAM" id="SSF52980">
    <property type="entry name" value="Restriction endonuclease-like"/>
    <property type="match status" value="1"/>
</dbReference>
<dbReference type="InterPro" id="IPR008538">
    <property type="entry name" value="Uma2"/>
</dbReference>
<dbReference type="InterPro" id="IPR012296">
    <property type="entry name" value="Nuclease_put_TT1808"/>
</dbReference>
<evidence type="ECO:0000313" key="4">
    <source>
        <dbReference type="Proteomes" id="UP000075515"/>
    </source>
</evidence>
<feature type="domain" description="Putative restriction endonuclease" evidence="2">
    <location>
        <begin position="40"/>
        <end position="167"/>
    </location>
</feature>
<dbReference type="Proteomes" id="UP000075515">
    <property type="component" value="Unassembled WGS sequence"/>
</dbReference>